<dbReference type="Proteomes" id="UP001303473">
    <property type="component" value="Unassembled WGS sequence"/>
</dbReference>
<organism evidence="2 3">
    <name type="scientific">Diplogelasinospora grovesii</name>
    <dbReference type="NCBI Taxonomy" id="303347"/>
    <lineage>
        <taxon>Eukaryota</taxon>
        <taxon>Fungi</taxon>
        <taxon>Dikarya</taxon>
        <taxon>Ascomycota</taxon>
        <taxon>Pezizomycotina</taxon>
        <taxon>Sordariomycetes</taxon>
        <taxon>Sordariomycetidae</taxon>
        <taxon>Sordariales</taxon>
        <taxon>Diplogelasinosporaceae</taxon>
        <taxon>Diplogelasinospora</taxon>
    </lineage>
</organism>
<name>A0AAN6NGN5_9PEZI</name>
<reference evidence="3" key="1">
    <citation type="journal article" date="2023" name="Mol. Phylogenet. Evol.">
        <title>Genome-scale phylogeny and comparative genomics of the fungal order Sordariales.</title>
        <authorList>
            <person name="Hensen N."/>
            <person name="Bonometti L."/>
            <person name="Westerberg I."/>
            <person name="Brannstrom I.O."/>
            <person name="Guillou S."/>
            <person name="Cros-Aarteil S."/>
            <person name="Calhoun S."/>
            <person name="Haridas S."/>
            <person name="Kuo A."/>
            <person name="Mondo S."/>
            <person name="Pangilinan J."/>
            <person name="Riley R."/>
            <person name="LaButti K."/>
            <person name="Andreopoulos B."/>
            <person name="Lipzen A."/>
            <person name="Chen C."/>
            <person name="Yan M."/>
            <person name="Daum C."/>
            <person name="Ng V."/>
            <person name="Clum A."/>
            <person name="Steindorff A."/>
            <person name="Ohm R.A."/>
            <person name="Martin F."/>
            <person name="Silar P."/>
            <person name="Natvig D.O."/>
            <person name="Lalanne C."/>
            <person name="Gautier V."/>
            <person name="Ament-Velasquez S.L."/>
            <person name="Kruys A."/>
            <person name="Hutchinson M.I."/>
            <person name="Powell A.J."/>
            <person name="Barry K."/>
            <person name="Miller A.N."/>
            <person name="Grigoriev I.V."/>
            <person name="Debuchy R."/>
            <person name="Gladieux P."/>
            <person name="Hiltunen Thoren M."/>
            <person name="Johannesson H."/>
        </authorList>
    </citation>
    <scope>NUCLEOTIDE SEQUENCE [LARGE SCALE GENOMIC DNA]</scope>
    <source>
        <strain evidence="3">CBS 340.73</strain>
    </source>
</reference>
<accession>A0AAN6NGN5</accession>
<evidence type="ECO:0000313" key="3">
    <source>
        <dbReference type="Proteomes" id="UP001303473"/>
    </source>
</evidence>
<gene>
    <name evidence="2" type="ORF">QBC46DRAFT_404980</name>
</gene>
<dbReference type="EMBL" id="MU853763">
    <property type="protein sequence ID" value="KAK3943778.1"/>
    <property type="molecule type" value="Genomic_DNA"/>
</dbReference>
<dbReference type="AlphaFoldDB" id="A0AAN6NGN5"/>
<evidence type="ECO:0000256" key="1">
    <source>
        <dbReference type="SAM" id="MobiDB-lite"/>
    </source>
</evidence>
<sequence length="204" mass="21251">MGFKAGDAVCPCFEQGIHAIGAPGTWDTRLAMVFAPVLNRASVPSCVWSMGYKARGWCLHHFEKIGRARRDMPSDIRVVTAASGARLHVRSASTCAARLPAGEGRAKAVSEAWAAFRAAEIREGVAPALSPAPPVSAPKFAVQCAARLLAHEGRAKAVSEAWAAFKAAEVREGAAFKAAEVREGAAPAPTSGTAGSGAPLYHSF</sequence>
<proteinExistence type="predicted"/>
<evidence type="ECO:0000313" key="2">
    <source>
        <dbReference type="EMBL" id="KAK3943778.1"/>
    </source>
</evidence>
<keyword evidence="3" id="KW-1185">Reference proteome</keyword>
<comment type="caution">
    <text evidence="2">The sequence shown here is derived from an EMBL/GenBank/DDBJ whole genome shotgun (WGS) entry which is preliminary data.</text>
</comment>
<feature type="region of interest" description="Disordered" evidence="1">
    <location>
        <begin position="184"/>
        <end position="204"/>
    </location>
</feature>
<protein>
    <submittedName>
        <fullName evidence="2">Uncharacterized protein</fullName>
    </submittedName>
</protein>